<dbReference type="Gene3D" id="3.90.180.10">
    <property type="entry name" value="Medium-chain alcohol dehydrogenases, catalytic domain"/>
    <property type="match status" value="1"/>
</dbReference>
<dbReference type="EMBL" id="MCFL01000002">
    <property type="protein sequence ID" value="ORZ40721.1"/>
    <property type="molecule type" value="Genomic_DNA"/>
</dbReference>
<dbReference type="Pfam" id="PF08240">
    <property type="entry name" value="ADH_N"/>
    <property type="match status" value="1"/>
</dbReference>
<evidence type="ECO:0000313" key="2">
    <source>
        <dbReference type="EMBL" id="ORZ40721.1"/>
    </source>
</evidence>
<comment type="caution">
    <text evidence="2">The sequence shown here is derived from an EMBL/GenBank/DDBJ whole genome shotgun (WGS) entry which is preliminary data.</text>
</comment>
<gene>
    <name evidence="2" type="ORF">BCR44DRAFT_71826</name>
</gene>
<dbReference type="InterPro" id="IPR011032">
    <property type="entry name" value="GroES-like_sf"/>
</dbReference>
<dbReference type="InterPro" id="IPR013154">
    <property type="entry name" value="ADH-like_N"/>
</dbReference>
<accession>A0A1Y2I451</accession>
<feature type="domain" description="Alcohol dehydrogenase-like N-terminal" evidence="1">
    <location>
        <begin position="41"/>
        <end position="93"/>
    </location>
</feature>
<dbReference type="OrthoDB" id="3233595at2759"/>
<reference evidence="2 3" key="1">
    <citation type="submission" date="2016-07" db="EMBL/GenBank/DDBJ databases">
        <title>Pervasive Adenine N6-methylation of Active Genes in Fungi.</title>
        <authorList>
            <consortium name="DOE Joint Genome Institute"/>
            <person name="Mondo S.J."/>
            <person name="Dannebaum R.O."/>
            <person name="Kuo R.C."/>
            <person name="Labutti K."/>
            <person name="Haridas S."/>
            <person name="Kuo A."/>
            <person name="Salamov A."/>
            <person name="Ahrendt S.R."/>
            <person name="Lipzen A."/>
            <person name="Sullivan W."/>
            <person name="Andreopoulos W.B."/>
            <person name="Clum A."/>
            <person name="Lindquist E."/>
            <person name="Daum C."/>
            <person name="Ramamoorthy G.K."/>
            <person name="Gryganskyi A."/>
            <person name="Culley D."/>
            <person name="Magnuson J.K."/>
            <person name="James T.Y."/>
            <person name="O'Malley M.A."/>
            <person name="Stajich J.E."/>
            <person name="Spatafora J.W."/>
            <person name="Visel A."/>
            <person name="Grigoriev I.V."/>
        </authorList>
    </citation>
    <scope>NUCLEOTIDE SEQUENCE [LARGE SCALE GENOMIC DNA]</scope>
    <source>
        <strain evidence="2 3">PL171</strain>
    </source>
</reference>
<sequence>MMMKALQIASPAAHPAAIASTLQLVSIPRPTAQPGHVEHMQNAAIGTNFIDAVFAMGHFPGRQYPLVLGIEGAKYHRQVGANVSGLQIGDRVA</sequence>
<evidence type="ECO:0000313" key="3">
    <source>
        <dbReference type="Proteomes" id="UP000193411"/>
    </source>
</evidence>
<proteinExistence type="predicted"/>
<dbReference type="Proteomes" id="UP000193411">
    <property type="component" value="Unassembled WGS sequence"/>
</dbReference>
<keyword evidence="3" id="KW-1185">Reference proteome</keyword>
<protein>
    <recommendedName>
        <fullName evidence="1">Alcohol dehydrogenase-like N-terminal domain-containing protein</fullName>
    </recommendedName>
</protein>
<name>A0A1Y2I451_9FUNG</name>
<dbReference type="AlphaFoldDB" id="A0A1Y2I451"/>
<evidence type="ECO:0000259" key="1">
    <source>
        <dbReference type="Pfam" id="PF08240"/>
    </source>
</evidence>
<dbReference type="SUPFAM" id="SSF50129">
    <property type="entry name" value="GroES-like"/>
    <property type="match status" value="1"/>
</dbReference>
<organism evidence="2 3">
    <name type="scientific">Catenaria anguillulae PL171</name>
    <dbReference type="NCBI Taxonomy" id="765915"/>
    <lineage>
        <taxon>Eukaryota</taxon>
        <taxon>Fungi</taxon>
        <taxon>Fungi incertae sedis</taxon>
        <taxon>Blastocladiomycota</taxon>
        <taxon>Blastocladiomycetes</taxon>
        <taxon>Blastocladiales</taxon>
        <taxon>Catenariaceae</taxon>
        <taxon>Catenaria</taxon>
    </lineage>
</organism>